<sequence length="139" mass="15387">MLQETQNFRAEHSRRLLKEKETFGPDLRGVIGVCAEALRPSVQVGPLTRASLEPHCSHGLEQIARAIGSFLSPVHQATAHAGVALMSMEDLGHCWQSLHLVGLKEKELPGAPLAARTSPLWAQINHDRDWEIRNSKSQK</sequence>
<dbReference type="STRING" id="3750.A0A498HHL5"/>
<dbReference type="AlphaFoldDB" id="A0A498HHL5"/>
<gene>
    <name evidence="1" type="ORF">DVH24_007060</name>
</gene>
<protein>
    <submittedName>
        <fullName evidence="1">Uncharacterized protein</fullName>
    </submittedName>
</protein>
<dbReference type="PANTHER" id="PTHR35987:SF3">
    <property type="entry name" value="PROTEIN PLASTID REDOX INSENSITIVE 2-LIKE ISOFORM X1"/>
    <property type="match status" value="1"/>
</dbReference>
<dbReference type="EMBL" id="RDQH01000342">
    <property type="protein sequence ID" value="RXH69804.1"/>
    <property type="molecule type" value="Genomic_DNA"/>
</dbReference>
<evidence type="ECO:0000313" key="2">
    <source>
        <dbReference type="Proteomes" id="UP000290289"/>
    </source>
</evidence>
<dbReference type="PANTHER" id="PTHR35987">
    <property type="entry name" value="PROTEIN PLASTID REDOX INSENSITIVE 2, CHLOROPLASTIC-RELATED"/>
    <property type="match status" value="1"/>
</dbReference>
<reference evidence="1 2" key="1">
    <citation type="submission" date="2018-10" db="EMBL/GenBank/DDBJ databases">
        <title>A high-quality apple genome assembly.</title>
        <authorList>
            <person name="Hu J."/>
        </authorList>
    </citation>
    <scope>NUCLEOTIDE SEQUENCE [LARGE SCALE GENOMIC DNA]</scope>
    <source>
        <strain evidence="2">cv. HFTH1</strain>
        <tissue evidence="1">Young leaf</tissue>
    </source>
</reference>
<evidence type="ECO:0000313" key="1">
    <source>
        <dbReference type="EMBL" id="RXH69804.1"/>
    </source>
</evidence>
<dbReference type="Proteomes" id="UP000290289">
    <property type="component" value="Chromosome 16"/>
</dbReference>
<dbReference type="InterPro" id="IPR039349">
    <property type="entry name" value="PRIN2"/>
</dbReference>
<name>A0A498HHL5_MALDO</name>
<keyword evidence="2" id="KW-1185">Reference proteome</keyword>
<organism evidence="1 2">
    <name type="scientific">Malus domestica</name>
    <name type="common">Apple</name>
    <name type="synonym">Pyrus malus</name>
    <dbReference type="NCBI Taxonomy" id="3750"/>
    <lineage>
        <taxon>Eukaryota</taxon>
        <taxon>Viridiplantae</taxon>
        <taxon>Streptophyta</taxon>
        <taxon>Embryophyta</taxon>
        <taxon>Tracheophyta</taxon>
        <taxon>Spermatophyta</taxon>
        <taxon>Magnoliopsida</taxon>
        <taxon>eudicotyledons</taxon>
        <taxon>Gunneridae</taxon>
        <taxon>Pentapetalae</taxon>
        <taxon>rosids</taxon>
        <taxon>fabids</taxon>
        <taxon>Rosales</taxon>
        <taxon>Rosaceae</taxon>
        <taxon>Amygdaloideae</taxon>
        <taxon>Maleae</taxon>
        <taxon>Malus</taxon>
    </lineage>
</organism>
<accession>A0A498HHL5</accession>
<proteinExistence type="predicted"/>
<comment type="caution">
    <text evidence="1">The sequence shown here is derived from an EMBL/GenBank/DDBJ whole genome shotgun (WGS) entry which is preliminary data.</text>
</comment>
<dbReference type="GO" id="GO:0010468">
    <property type="term" value="P:regulation of gene expression"/>
    <property type="evidence" value="ECO:0007669"/>
    <property type="project" value="InterPro"/>
</dbReference>